<dbReference type="Pfam" id="PF07859">
    <property type="entry name" value="Abhydrolase_3"/>
    <property type="match status" value="1"/>
</dbReference>
<dbReference type="InterPro" id="IPR050300">
    <property type="entry name" value="GDXG_lipolytic_enzyme"/>
</dbReference>
<protein>
    <submittedName>
        <fullName evidence="3">Lipase</fullName>
    </submittedName>
</protein>
<name>A0A2S3WE80_PSEPU</name>
<evidence type="ECO:0000256" key="1">
    <source>
        <dbReference type="ARBA" id="ARBA00022801"/>
    </source>
</evidence>
<dbReference type="InterPro" id="IPR029058">
    <property type="entry name" value="AB_hydrolase_fold"/>
</dbReference>
<dbReference type="Proteomes" id="UP000237194">
    <property type="component" value="Unassembled WGS sequence"/>
</dbReference>
<organism evidence="3 4">
    <name type="scientific">Pseudomonas putida</name>
    <name type="common">Arthrobacter siderocapsulatus</name>
    <dbReference type="NCBI Taxonomy" id="303"/>
    <lineage>
        <taxon>Bacteria</taxon>
        <taxon>Pseudomonadati</taxon>
        <taxon>Pseudomonadota</taxon>
        <taxon>Gammaproteobacteria</taxon>
        <taxon>Pseudomonadales</taxon>
        <taxon>Pseudomonadaceae</taxon>
        <taxon>Pseudomonas</taxon>
    </lineage>
</organism>
<evidence type="ECO:0000313" key="3">
    <source>
        <dbReference type="EMBL" id="POF89223.1"/>
    </source>
</evidence>
<dbReference type="GO" id="GO:0016787">
    <property type="term" value="F:hydrolase activity"/>
    <property type="evidence" value="ECO:0007669"/>
    <property type="project" value="UniProtKB-KW"/>
</dbReference>
<reference evidence="3 4" key="2">
    <citation type="submission" date="2018-03" db="EMBL/GenBank/DDBJ databases">
        <title>Draft genome of Pseudomonas putida strain KT-27.</title>
        <authorList>
            <person name="Yoshizawa S."/>
            <person name="Khan N.H."/>
            <person name="Nishimura M."/>
            <person name="Chiura H.X."/>
            <person name="Ogura Y."/>
            <person name="Hayashi T."/>
            <person name="Kogure K."/>
        </authorList>
    </citation>
    <scope>NUCLEOTIDE SEQUENCE [LARGE SCALE GENOMIC DNA]</scope>
    <source>
        <strain evidence="3 4">KT-27</strain>
    </source>
</reference>
<dbReference type="PANTHER" id="PTHR48081:SF8">
    <property type="entry name" value="ALPHA_BETA HYDROLASE FOLD-3 DOMAIN-CONTAINING PROTEIN-RELATED"/>
    <property type="match status" value="1"/>
</dbReference>
<dbReference type="RefSeq" id="WP_103437290.1">
    <property type="nucleotide sequence ID" value="NZ_MIND01000018.1"/>
</dbReference>
<gene>
    <name evidence="3" type="ORF">BGP80_15125</name>
</gene>
<dbReference type="PANTHER" id="PTHR48081">
    <property type="entry name" value="AB HYDROLASE SUPERFAMILY PROTEIN C4A8.06C"/>
    <property type="match status" value="1"/>
</dbReference>
<dbReference type="SUPFAM" id="SSF53474">
    <property type="entry name" value="alpha/beta-Hydrolases"/>
    <property type="match status" value="1"/>
</dbReference>
<dbReference type="InterPro" id="IPR013094">
    <property type="entry name" value="AB_hydrolase_3"/>
</dbReference>
<keyword evidence="1" id="KW-0378">Hydrolase</keyword>
<evidence type="ECO:0000259" key="2">
    <source>
        <dbReference type="Pfam" id="PF07859"/>
    </source>
</evidence>
<comment type="caution">
    <text evidence="3">The sequence shown here is derived from an EMBL/GenBank/DDBJ whole genome shotgun (WGS) entry which is preliminary data.</text>
</comment>
<dbReference type="EMBL" id="MIND01000018">
    <property type="protein sequence ID" value="POF89223.1"/>
    <property type="molecule type" value="Genomic_DNA"/>
</dbReference>
<dbReference type="Gene3D" id="3.40.50.1820">
    <property type="entry name" value="alpha/beta hydrolase"/>
    <property type="match status" value="1"/>
</dbReference>
<proteinExistence type="predicted"/>
<sequence length="312" mass="34732">MKPHELLDPDFRSFLASGAEIWSLDALPGIRQRVHATFKPRNQARCQTVWADGLDRAQLRLCLYRPETVTDGKTCPVILYVHGGGFVLGQPEMADDYLADLAQHLHTVIVAVDYRLAPEHPFPAPLEDCYTALAWIFSNHQDLKADTRRLVVMGHSAGGGLAAALAILARDRGEYPLMGQVLIYPMLDYRSGRAESPFTNITTGKIGWQPQANQFCWEALRGNYGLDDERIGYFSAAMQQDLNNLPPTFISVGALDLFMEESVDFAMRLSRSGVPVELHVYPGAPHMFDQHPGTITSQAKLDIERALERLLG</sequence>
<feature type="domain" description="Alpha/beta hydrolase fold-3" evidence="2">
    <location>
        <begin position="78"/>
        <end position="288"/>
    </location>
</feature>
<accession>A0A2S3WE80</accession>
<reference evidence="3 4" key="1">
    <citation type="submission" date="2016-08" db="EMBL/GenBank/DDBJ databases">
        <authorList>
            <person name="Seilhamer J.J."/>
        </authorList>
    </citation>
    <scope>NUCLEOTIDE SEQUENCE [LARGE SCALE GENOMIC DNA]</scope>
    <source>
        <strain evidence="3 4">KT-27</strain>
    </source>
</reference>
<evidence type="ECO:0000313" key="4">
    <source>
        <dbReference type="Proteomes" id="UP000237194"/>
    </source>
</evidence>
<dbReference type="AlphaFoldDB" id="A0A2S3WE80"/>